<evidence type="ECO:0000313" key="2">
    <source>
        <dbReference type="EMBL" id="KAG8501091.1"/>
    </source>
</evidence>
<comment type="caution">
    <text evidence="2">The sequence shown here is derived from an EMBL/GenBank/DDBJ whole genome shotgun (WGS) entry which is preliminary data.</text>
</comment>
<protein>
    <submittedName>
        <fullName evidence="2">Uncharacterized protein</fullName>
    </submittedName>
</protein>
<evidence type="ECO:0000313" key="3">
    <source>
        <dbReference type="Proteomes" id="UP000701853"/>
    </source>
</evidence>
<dbReference type="Pfam" id="PF05684">
    <property type="entry name" value="DUF819"/>
    <property type="match status" value="2"/>
</dbReference>
<evidence type="ECO:0000256" key="1">
    <source>
        <dbReference type="SAM" id="Phobius"/>
    </source>
</evidence>
<organism evidence="2 3">
    <name type="scientific">Gossypium anomalum</name>
    <dbReference type="NCBI Taxonomy" id="47600"/>
    <lineage>
        <taxon>Eukaryota</taxon>
        <taxon>Viridiplantae</taxon>
        <taxon>Streptophyta</taxon>
        <taxon>Embryophyta</taxon>
        <taxon>Tracheophyta</taxon>
        <taxon>Spermatophyta</taxon>
        <taxon>Magnoliopsida</taxon>
        <taxon>eudicotyledons</taxon>
        <taxon>Gunneridae</taxon>
        <taxon>Pentapetalae</taxon>
        <taxon>rosids</taxon>
        <taxon>malvids</taxon>
        <taxon>Malvales</taxon>
        <taxon>Malvaceae</taxon>
        <taxon>Malvoideae</taxon>
        <taxon>Gossypium</taxon>
    </lineage>
</organism>
<dbReference type="InterPro" id="IPR008537">
    <property type="entry name" value="DUF819"/>
</dbReference>
<feature type="transmembrane region" description="Helical" evidence="1">
    <location>
        <begin position="359"/>
        <end position="380"/>
    </location>
</feature>
<feature type="transmembrane region" description="Helical" evidence="1">
    <location>
        <begin position="420"/>
        <end position="439"/>
    </location>
</feature>
<dbReference type="PANTHER" id="PTHR34289">
    <property type="entry name" value="PROTEIN, PUTATIVE (DUF819)-RELATED"/>
    <property type="match status" value="1"/>
</dbReference>
<gene>
    <name evidence="2" type="ORF">CXB51_003163</name>
</gene>
<dbReference type="PANTHER" id="PTHR34289:SF3">
    <property type="entry name" value="PROTEIN, PUTATIVE (DUF819)-RELATED"/>
    <property type="match status" value="1"/>
</dbReference>
<sequence>MASKLAFLPINGAWLQYPELQHSNSRLFHQKINSISGFSGSFSEDSSSSLLLSRLLPLKRTQTFLSPKWLDKNPDATRTLIVKSQLSSPLISPNDQWGTWTALFATGAFGLWSENTKAGSALSGALVSTLIGLAASNLGIISSEAKAYSIVKEFLLPLAVPLLLFRADLRRVIKSIGKLLLAFLLGSGNSALSSLDGHFNLSVGLTCFQGHDFGLAVATTIGTALAYLIVPMRALGQDSWKIAAALMGRHIGGAVNYVAISNALETSESVLAAGLAADNVICAVYFTTLFALASKVPAETSTSPEGLQCFSLLRLEPDVAMSEGSKSDGKLPVLKIATALAVSFAICKLGAYLTKYFGIPGGILPAATAIVVILATVFPAQFGHLAPSGEAMALILMQVFFTVVGASGNIWSVIRTAPSIFMFALVQISIHLALILGLGKLFKFDLKLLLIASNANVGGPTTASGMATAKGWSSMIIPGILAGIFGIAIATFVGYGFGVNMKGNLEHYYWLKELKGLFALRSIVVGMTVDSAN</sequence>
<accession>A0A8J5ZIJ3</accession>
<feature type="transmembrane region" description="Helical" evidence="1">
    <location>
        <begin position="392"/>
        <end position="414"/>
    </location>
</feature>
<keyword evidence="1" id="KW-0472">Membrane</keyword>
<keyword evidence="1" id="KW-1133">Transmembrane helix</keyword>
<reference evidence="2 3" key="1">
    <citation type="journal article" date="2021" name="bioRxiv">
        <title>The Gossypium anomalum genome as a resource for cotton improvement and evolutionary analysis of hybrid incompatibility.</title>
        <authorList>
            <person name="Grover C.E."/>
            <person name="Yuan D."/>
            <person name="Arick M.A."/>
            <person name="Miller E.R."/>
            <person name="Hu G."/>
            <person name="Peterson D.G."/>
            <person name="Wendel J.F."/>
            <person name="Udall J.A."/>
        </authorList>
    </citation>
    <scope>NUCLEOTIDE SEQUENCE [LARGE SCALE GENOMIC DNA]</scope>
    <source>
        <strain evidence="2">JFW-Udall</strain>
        <tissue evidence="2">Leaf</tissue>
    </source>
</reference>
<proteinExistence type="predicted"/>
<feature type="transmembrane region" description="Helical" evidence="1">
    <location>
        <begin position="179"/>
        <end position="201"/>
    </location>
</feature>
<dbReference type="OrthoDB" id="45797at2759"/>
<feature type="transmembrane region" description="Helical" evidence="1">
    <location>
        <begin position="476"/>
        <end position="497"/>
    </location>
</feature>
<keyword evidence="1" id="KW-0812">Transmembrane</keyword>
<feature type="transmembrane region" description="Helical" evidence="1">
    <location>
        <begin position="121"/>
        <end position="141"/>
    </location>
</feature>
<dbReference type="EMBL" id="JAHUZN010000002">
    <property type="protein sequence ID" value="KAG8501091.1"/>
    <property type="molecule type" value="Genomic_DNA"/>
</dbReference>
<keyword evidence="3" id="KW-1185">Reference proteome</keyword>
<feature type="transmembrane region" description="Helical" evidence="1">
    <location>
        <begin position="213"/>
        <end position="230"/>
    </location>
</feature>
<name>A0A8J5ZIJ3_9ROSI</name>
<dbReference type="AlphaFoldDB" id="A0A8J5ZIJ3"/>
<dbReference type="Proteomes" id="UP000701853">
    <property type="component" value="Chromosome 2"/>
</dbReference>